<dbReference type="GO" id="GO:0030234">
    <property type="term" value="F:enzyme regulator activity"/>
    <property type="evidence" value="ECO:0007669"/>
    <property type="project" value="InterPro"/>
</dbReference>
<accession>A0A833H0L9</accession>
<dbReference type="Gene3D" id="3.30.70.120">
    <property type="match status" value="1"/>
</dbReference>
<dbReference type="PROSITE" id="PS51343">
    <property type="entry name" value="PII_GLNB_DOM"/>
    <property type="match status" value="1"/>
</dbReference>
<dbReference type="PANTHER" id="PTHR30115">
    <property type="entry name" value="NITROGEN REGULATORY PROTEIN P-II"/>
    <property type="match status" value="1"/>
</dbReference>
<dbReference type="InterPro" id="IPR002187">
    <property type="entry name" value="N-reg_PII"/>
</dbReference>
<organism evidence="1 2">
    <name type="scientific">Leptonema illini</name>
    <dbReference type="NCBI Taxonomy" id="183"/>
    <lineage>
        <taxon>Bacteria</taxon>
        <taxon>Pseudomonadati</taxon>
        <taxon>Spirochaetota</taxon>
        <taxon>Spirochaetia</taxon>
        <taxon>Leptospirales</taxon>
        <taxon>Leptospiraceae</taxon>
        <taxon>Leptonema</taxon>
    </lineage>
</organism>
<dbReference type="SMART" id="SM00938">
    <property type="entry name" value="P-II"/>
    <property type="match status" value="1"/>
</dbReference>
<dbReference type="SUPFAM" id="SSF54913">
    <property type="entry name" value="GlnB-like"/>
    <property type="match status" value="1"/>
</dbReference>
<reference evidence="1 2" key="1">
    <citation type="submission" date="2019-10" db="EMBL/GenBank/DDBJ databases">
        <title>Extracellular Electron Transfer in a Candidatus Methanoperedens spp. Enrichment Culture.</title>
        <authorList>
            <person name="Berger S."/>
            <person name="Rangel Shaw D."/>
            <person name="Berben T."/>
            <person name="In 'T Zandt M."/>
            <person name="Frank J."/>
            <person name="Reimann J."/>
            <person name="Jetten M.S.M."/>
            <person name="Welte C.U."/>
        </authorList>
    </citation>
    <scope>NUCLEOTIDE SEQUENCE [LARGE SCALE GENOMIC DNA]</scope>
    <source>
        <strain evidence="1">SB12</strain>
    </source>
</reference>
<protein>
    <submittedName>
        <fullName evidence="1">P-II family nitrogen regulator</fullName>
    </submittedName>
</protein>
<comment type="caution">
    <text evidence="1">The sequence shown here is derived from an EMBL/GenBank/DDBJ whole genome shotgun (WGS) entry which is preliminary data.</text>
</comment>
<dbReference type="Proteomes" id="UP000460298">
    <property type="component" value="Unassembled WGS sequence"/>
</dbReference>
<dbReference type="PRINTS" id="PR00340">
    <property type="entry name" value="PIIGLNB"/>
</dbReference>
<dbReference type="InterPro" id="IPR011322">
    <property type="entry name" value="N-reg_PII-like_a/b"/>
</dbReference>
<evidence type="ECO:0000313" key="1">
    <source>
        <dbReference type="EMBL" id="KAB2930906.1"/>
    </source>
</evidence>
<dbReference type="GO" id="GO:0006808">
    <property type="term" value="P:regulation of nitrogen utilization"/>
    <property type="evidence" value="ECO:0007669"/>
    <property type="project" value="InterPro"/>
</dbReference>
<dbReference type="AlphaFoldDB" id="A0A833H0L9"/>
<dbReference type="Pfam" id="PF00543">
    <property type="entry name" value="P-II"/>
    <property type="match status" value="1"/>
</dbReference>
<proteinExistence type="predicted"/>
<dbReference type="PANTHER" id="PTHR30115:SF11">
    <property type="entry name" value="NITROGEN REGULATORY PROTEIN P-II HOMOLOG"/>
    <property type="match status" value="1"/>
</dbReference>
<name>A0A833H0L9_9LEPT</name>
<dbReference type="InterPro" id="IPR015867">
    <property type="entry name" value="N-reg_PII/ATP_PRibTrfase_C"/>
</dbReference>
<sequence>MKKIEAYIRPFKLEELKKELLALGVSELRFFPVQEWSEVHVQEFYRGTVFEVDFVTRTVLMLLVEDAAVDRVVRVIQNLCSTGSRAESGEGDGRVLVIPVEREVRL</sequence>
<gene>
    <name evidence="1" type="ORF">F9K24_15695</name>
</gene>
<evidence type="ECO:0000313" key="2">
    <source>
        <dbReference type="Proteomes" id="UP000460298"/>
    </source>
</evidence>
<dbReference type="EMBL" id="WBUI01000017">
    <property type="protein sequence ID" value="KAB2930906.1"/>
    <property type="molecule type" value="Genomic_DNA"/>
</dbReference>
<dbReference type="GO" id="GO:0005829">
    <property type="term" value="C:cytosol"/>
    <property type="evidence" value="ECO:0007669"/>
    <property type="project" value="TreeGrafter"/>
</dbReference>
<dbReference type="GO" id="GO:0005524">
    <property type="term" value="F:ATP binding"/>
    <property type="evidence" value="ECO:0007669"/>
    <property type="project" value="TreeGrafter"/>
</dbReference>